<dbReference type="Gene3D" id="3.40.50.300">
    <property type="entry name" value="P-loop containing nucleotide triphosphate hydrolases"/>
    <property type="match status" value="1"/>
</dbReference>
<dbReference type="Pfam" id="PF00271">
    <property type="entry name" value="Helicase_C"/>
    <property type="match status" value="1"/>
</dbReference>
<feature type="compositionally biased region" description="Basic residues" evidence="8">
    <location>
        <begin position="724"/>
        <end position="734"/>
    </location>
</feature>
<feature type="compositionally biased region" description="Polar residues" evidence="8">
    <location>
        <begin position="191"/>
        <end position="202"/>
    </location>
</feature>
<dbReference type="GO" id="GO:0016874">
    <property type="term" value="F:ligase activity"/>
    <property type="evidence" value="ECO:0007669"/>
    <property type="project" value="UniProtKB-KW"/>
</dbReference>
<dbReference type="InterPro" id="IPR001841">
    <property type="entry name" value="Znf_RING"/>
</dbReference>
<dbReference type="GO" id="GO:0005524">
    <property type="term" value="F:ATP binding"/>
    <property type="evidence" value="ECO:0007669"/>
    <property type="project" value="InterPro"/>
</dbReference>
<sequence>MVQAPVGAQGDEPALMEAWQRRGGAFGEAPRSAQLELRFGPKEAQLLDRNSRRLLFVKPLGRRGLAAALAALQGAGAVACRVQAVVLEEPEEEGGQEQLHVLLGITLLPPFFEAAEESEESAHAAVLVDHWQQLGEALAGDSHEQQADNALPFVQELRHSWWQAQPQARAAATGAEQQASPGPAGEGSPGHQQAGSDDTHSNNLRDSVFRLALPEDWQLEAAEPPGLACTLFRYQRRCLAWLRWRESLGGAAGSGIADEAAGESVKPDPEAASGGGDSPAVGAAPADPHSRKSALPTTSLLWQPLVLPSGLRVWHNPLDGGVRCQPVGPPLPEVSGGLLCEEMGLGKTVEMMALFLANPPPYRQQLHGAPPSSAGAKSSQQDGDGPDAAGAASDADGEPAGGDPSAAAVACTATTANGSEEQAPRGGTLVVCPPALLQQWQAELSNHAHGALSVEVYDGLRGLAGAMQDQSSGQKRQKPAQREMELYGRLLAGEDIEPSFDAAAEAQAALRRLQHADVVLTSFDVLRAEVNFVPNARSFRRPKKYAVPHCPLLQVRWWRLVIDEAQMVGPLSAAGTMCERMHAVHRWCVTGTPMGAHRNELADLHALLHTLQHQPFGEAAAWRRMIADRIAGSEEGPSATAAWDLLGRVLRPLMWRNTKSVVAQEFHLPHRTLWPTWLAFQAGERAFYEQVVERARQSREELATFRQQQAEGSDGGDGELTSPAKRRAAKRRASKQAERLELAAADNLSQLRQACIHPQLTRAWREMAAEGQLGMGTTLSMEEIMQRLVDQAQFDLQEAERNLCTHLNTLAMRLMAKADDAAAPAKQSGGGRAAAAAAAAAGSDEEGESGDDDEEAVARPAKRPRRSKSGVEALGREALLERALLLLEQSFRVAEKGIAALNVSMAALKGMPDIEAASTSTVNAWKRLQINTASQLSKLLAAEGRAEEASKMDADAQEKIAYLRAQAEMELKSAQQRLEQLEQQAAAARQAFTLHLNAAADRGFGGWGMTRGPATWLQSVESRYREAQQEEERELDLQESRVKHMLGTRVAAVLDDLDKRLHGELTQLDRFVGEQHAAAAHRRLAREQARWDDAVAAAPTAEAQAAALEGGVQELWALLQLLPDFKRKTLQAQHVVLFSQQMMDEAERRRAEAERRKAEAAAAKAAAASSGAGQEAEVVDLEGGEQQPAGMAGPSSEAASGPQQQQQLQLERGQQPDPSLQQQQQRQQPDAGGTAAMEVDSADAAADAEAQRAAIQQAADDGAAFIPSASWRGALPGFCFKLGDSGVGYYRDTPPEVEAFLTAGRLHTVAAVVGRALLDHQRRLARSAGPEASLFASLPLDAVEAKLESVKQQIALVRCLKEQHVAERTIALKAALQADLDEDLAAAARLPPLPGGGSVDKLQREVDRLREQAVGLLHRKRYMASRVSEARQLHQPPAAVQRREPAQQQQQQQQQHGAAADQRGGVGPSGAAPEEQAGMECPVCLGLVPAGSDIHVFSGCGHAFCKDCAAKLVLQQGFCAVCRQKVTAKQVVRVAAGGSSSGGAACDPEFDALGGIQPQGEWSAKVEALLRRLLHLQTTTPNEKSLVFSQFPDALKLVALALQTNGIKFVQLLGGRQAARKAVAAFREDDDVRVFLLSHRAGAAGLTLVRANHVYLLEPALDPSIEQQAVARVHRIGQQRPVTVCRLLVRDSIEHRVLAVQEAKHAL</sequence>
<feature type="region of interest" description="Disordered" evidence="8">
    <location>
        <begin position="165"/>
        <end position="202"/>
    </location>
</feature>
<dbReference type="SUPFAM" id="SSF57850">
    <property type="entry name" value="RING/U-box"/>
    <property type="match status" value="1"/>
</dbReference>
<dbReference type="OrthoDB" id="512097at2759"/>
<evidence type="ECO:0000256" key="2">
    <source>
        <dbReference type="ARBA" id="ARBA00022723"/>
    </source>
</evidence>
<feature type="region of interest" description="Disordered" evidence="8">
    <location>
        <begin position="702"/>
        <end position="735"/>
    </location>
</feature>
<feature type="compositionally biased region" description="Low complexity" evidence="8">
    <location>
        <begin position="165"/>
        <end position="183"/>
    </location>
</feature>
<feature type="region of interest" description="Disordered" evidence="8">
    <location>
        <begin position="1427"/>
        <end position="1473"/>
    </location>
</feature>
<dbReference type="InterPro" id="IPR001650">
    <property type="entry name" value="Helicase_C-like"/>
</dbReference>
<keyword evidence="12" id="KW-1185">Reference proteome</keyword>
<dbReference type="SMART" id="SM00184">
    <property type="entry name" value="RING"/>
    <property type="match status" value="1"/>
</dbReference>
<dbReference type="EMBL" id="LHPG02000028">
    <property type="protein sequence ID" value="PRW05825.1"/>
    <property type="molecule type" value="Genomic_DNA"/>
</dbReference>
<evidence type="ECO:0000256" key="1">
    <source>
        <dbReference type="ARBA" id="ARBA00008438"/>
    </source>
</evidence>
<dbReference type="PROSITE" id="PS50089">
    <property type="entry name" value="ZF_RING_2"/>
    <property type="match status" value="1"/>
</dbReference>
<keyword evidence="5" id="KW-0862">Zinc</keyword>
<dbReference type="GO" id="GO:0016787">
    <property type="term" value="F:hydrolase activity"/>
    <property type="evidence" value="ECO:0007669"/>
    <property type="project" value="UniProtKB-KW"/>
</dbReference>
<feature type="region of interest" description="Disordered" evidence="8">
    <location>
        <begin position="362"/>
        <end position="408"/>
    </location>
</feature>
<evidence type="ECO:0000259" key="10">
    <source>
        <dbReference type="PROSITE" id="PS51194"/>
    </source>
</evidence>
<dbReference type="InterPro" id="IPR014001">
    <property type="entry name" value="Helicase_ATP-bd"/>
</dbReference>
<accession>A0A2P6TB96</accession>
<dbReference type="PANTHER" id="PTHR45865">
    <property type="entry name" value="E3 UBIQUITIN-PROTEIN LIGASE SHPRH FAMILY MEMBER"/>
    <property type="match status" value="1"/>
</dbReference>
<feature type="domain" description="RING-type" evidence="9">
    <location>
        <begin position="1481"/>
        <end position="1523"/>
    </location>
</feature>
<dbReference type="InterPro" id="IPR027417">
    <property type="entry name" value="P-loop_NTPase"/>
</dbReference>
<dbReference type="Proteomes" id="UP000239899">
    <property type="component" value="Unassembled WGS sequence"/>
</dbReference>
<protein>
    <submittedName>
        <fullName evidence="11">E3 ubiquitin-ligase SHPRH</fullName>
    </submittedName>
</protein>
<organism evidence="11 12">
    <name type="scientific">Chlorella sorokiniana</name>
    <name type="common">Freshwater green alga</name>
    <dbReference type="NCBI Taxonomy" id="3076"/>
    <lineage>
        <taxon>Eukaryota</taxon>
        <taxon>Viridiplantae</taxon>
        <taxon>Chlorophyta</taxon>
        <taxon>core chlorophytes</taxon>
        <taxon>Trebouxiophyceae</taxon>
        <taxon>Chlorellales</taxon>
        <taxon>Chlorellaceae</taxon>
        <taxon>Chlorella clade</taxon>
        <taxon>Chlorella</taxon>
    </lineage>
</organism>
<evidence type="ECO:0000313" key="12">
    <source>
        <dbReference type="Proteomes" id="UP000239899"/>
    </source>
</evidence>
<feature type="coiled-coil region" evidence="7">
    <location>
        <begin position="964"/>
        <end position="1037"/>
    </location>
</feature>
<dbReference type="Gene3D" id="3.30.40.10">
    <property type="entry name" value="Zinc/RING finger domain, C3HC4 (zinc finger)"/>
    <property type="match status" value="1"/>
</dbReference>
<dbReference type="InterPro" id="IPR049730">
    <property type="entry name" value="SNF2/RAD54-like_C"/>
</dbReference>
<evidence type="ECO:0000256" key="3">
    <source>
        <dbReference type="ARBA" id="ARBA00022771"/>
    </source>
</evidence>
<dbReference type="CDD" id="cd18793">
    <property type="entry name" value="SF2_C_SNF"/>
    <property type="match status" value="1"/>
</dbReference>
<feature type="compositionally biased region" description="Acidic residues" evidence="8">
    <location>
        <begin position="843"/>
        <end position="855"/>
    </location>
</feature>
<dbReference type="InterPro" id="IPR013083">
    <property type="entry name" value="Znf_RING/FYVE/PHD"/>
</dbReference>
<evidence type="ECO:0000256" key="5">
    <source>
        <dbReference type="ARBA" id="ARBA00022833"/>
    </source>
</evidence>
<evidence type="ECO:0000256" key="8">
    <source>
        <dbReference type="SAM" id="MobiDB-lite"/>
    </source>
</evidence>
<dbReference type="PROSITE" id="PS00518">
    <property type="entry name" value="ZF_RING_1"/>
    <property type="match status" value="1"/>
</dbReference>
<evidence type="ECO:0000313" key="11">
    <source>
        <dbReference type="EMBL" id="PRW05825.1"/>
    </source>
</evidence>
<dbReference type="SUPFAM" id="SSF52540">
    <property type="entry name" value="P-loop containing nucleoside triphosphate hydrolases"/>
    <property type="match status" value="2"/>
</dbReference>
<dbReference type="InterPro" id="IPR052583">
    <property type="entry name" value="ATP-helicase/E3_Ub-Ligase"/>
</dbReference>
<feature type="compositionally biased region" description="Low complexity" evidence="8">
    <location>
        <begin position="1435"/>
        <end position="1463"/>
    </location>
</feature>
<dbReference type="InterPro" id="IPR017907">
    <property type="entry name" value="Znf_RING_CS"/>
</dbReference>
<name>A0A2P6TB96_CHLSO</name>
<dbReference type="STRING" id="3076.A0A2P6TB96"/>
<keyword evidence="2" id="KW-0479">Metal-binding</keyword>
<keyword evidence="3 6" id="KW-0863">Zinc-finger</keyword>
<feature type="compositionally biased region" description="Low complexity" evidence="8">
    <location>
        <begin position="368"/>
        <end position="394"/>
    </location>
</feature>
<keyword evidence="4" id="KW-0378">Hydrolase</keyword>
<comment type="similarity">
    <text evidence="1">Belongs to the SNF2/RAD54 helicase family. RAD16 subfamily.</text>
</comment>
<gene>
    <name evidence="11" type="ORF">C2E21_9504</name>
</gene>
<reference evidence="11 12" key="1">
    <citation type="journal article" date="2018" name="Plant J.">
        <title>Genome sequences of Chlorella sorokiniana UTEX 1602 and Micractinium conductrix SAG 241.80: implications to maltose excretion by a green alga.</title>
        <authorList>
            <person name="Arriola M.B."/>
            <person name="Velmurugan N."/>
            <person name="Zhang Y."/>
            <person name="Plunkett M.H."/>
            <person name="Hondzo H."/>
            <person name="Barney B.M."/>
        </authorList>
    </citation>
    <scope>NUCLEOTIDE SEQUENCE [LARGE SCALE GENOMIC DNA]</scope>
    <source>
        <strain evidence="12">UTEX 1602</strain>
    </source>
</reference>
<comment type="caution">
    <text evidence="11">The sequence shown here is derived from an EMBL/GenBank/DDBJ whole genome shotgun (WGS) entry which is preliminary data.</text>
</comment>
<dbReference type="Pfam" id="PF00176">
    <property type="entry name" value="SNF2-rel_dom"/>
    <property type="match status" value="1"/>
</dbReference>
<feature type="compositionally biased region" description="Low complexity" evidence="8">
    <location>
        <begin position="1196"/>
        <end position="1250"/>
    </location>
</feature>
<dbReference type="PROSITE" id="PS51194">
    <property type="entry name" value="HELICASE_CTER"/>
    <property type="match status" value="1"/>
</dbReference>
<dbReference type="Gene3D" id="3.40.50.10810">
    <property type="entry name" value="Tandem AAA-ATPase domain"/>
    <property type="match status" value="1"/>
</dbReference>
<dbReference type="PANTHER" id="PTHR45865:SF1">
    <property type="entry name" value="E3 UBIQUITIN-PROTEIN LIGASE SHPRH"/>
    <property type="match status" value="1"/>
</dbReference>
<dbReference type="SMART" id="SM00487">
    <property type="entry name" value="DEXDc"/>
    <property type="match status" value="1"/>
</dbReference>
<dbReference type="GO" id="GO:0008270">
    <property type="term" value="F:zinc ion binding"/>
    <property type="evidence" value="ECO:0007669"/>
    <property type="project" value="UniProtKB-KW"/>
</dbReference>
<dbReference type="SMART" id="SM00490">
    <property type="entry name" value="HELICc"/>
    <property type="match status" value="1"/>
</dbReference>
<evidence type="ECO:0000256" key="6">
    <source>
        <dbReference type="PROSITE-ProRule" id="PRU00175"/>
    </source>
</evidence>
<evidence type="ECO:0000256" key="4">
    <source>
        <dbReference type="ARBA" id="ARBA00022801"/>
    </source>
</evidence>
<evidence type="ECO:0000259" key="9">
    <source>
        <dbReference type="PROSITE" id="PS50089"/>
    </source>
</evidence>
<feature type="region of interest" description="Disordered" evidence="8">
    <location>
        <begin position="834"/>
        <end position="870"/>
    </location>
</feature>
<dbReference type="InterPro" id="IPR038718">
    <property type="entry name" value="SNF2-like_sf"/>
</dbReference>
<feature type="domain" description="Helicase C-terminal" evidence="10">
    <location>
        <begin position="1568"/>
        <end position="1707"/>
    </location>
</feature>
<proteinExistence type="inferred from homology"/>
<feature type="compositionally biased region" description="Basic and acidic residues" evidence="8">
    <location>
        <begin position="1148"/>
        <end position="1159"/>
    </location>
</feature>
<dbReference type="Pfam" id="PF13639">
    <property type="entry name" value="zf-RING_2"/>
    <property type="match status" value="1"/>
</dbReference>
<feature type="region of interest" description="Disordered" evidence="8">
    <location>
        <begin position="1148"/>
        <end position="1250"/>
    </location>
</feature>
<dbReference type="InterPro" id="IPR000330">
    <property type="entry name" value="SNF2_N"/>
</dbReference>
<evidence type="ECO:0000256" key="7">
    <source>
        <dbReference type="SAM" id="Coils"/>
    </source>
</evidence>
<feature type="region of interest" description="Disordered" evidence="8">
    <location>
        <begin position="254"/>
        <end position="295"/>
    </location>
</feature>
<keyword evidence="7" id="KW-0175">Coiled coil</keyword>